<dbReference type="Pfam" id="PF14226">
    <property type="entry name" value="DIOX_N"/>
    <property type="match status" value="1"/>
</dbReference>
<protein>
    <recommendedName>
        <fullName evidence="4">Fe2OG dioxygenase domain-containing protein</fullName>
    </recommendedName>
</protein>
<evidence type="ECO:0000256" key="2">
    <source>
        <dbReference type="RuleBase" id="RU003682"/>
    </source>
</evidence>
<evidence type="ECO:0000256" key="1">
    <source>
        <dbReference type="ARBA" id="ARBA00008056"/>
    </source>
</evidence>
<dbReference type="PROSITE" id="PS51471">
    <property type="entry name" value="FE2OG_OXY"/>
    <property type="match status" value="1"/>
</dbReference>
<dbReference type="GO" id="GO:0046872">
    <property type="term" value="F:metal ion binding"/>
    <property type="evidence" value="ECO:0007669"/>
    <property type="project" value="UniProtKB-KW"/>
</dbReference>
<dbReference type="SUPFAM" id="SSF51197">
    <property type="entry name" value="Clavaminate synthase-like"/>
    <property type="match status" value="1"/>
</dbReference>
<evidence type="ECO:0000313" key="5">
    <source>
        <dbReference type="EMBL" id="EMD91228.1"/>
    </source>
</evidence>
<dbReference type="AlphaFoldDB" id="M2UTN8"/>
<dbReference type="OrthoDB" id="288590at2759"/>
<dbReference type="InterPro" id="IPR026992">
    <property type="entry name" value="DIOX_N"/>
</dbReference>
<keyword evidence="2" id="KW-0560">Oxidoreductase</keyword>
<feature type="domain" description="Fe2OG dioxygenase" evidence="4">
    <location>
        <begin position="149"/>
        <end position="267"/>
    </location>
</feature>
<gene>
    <name evidence="5" type="ORF">COCHEDRAFT_1214591</name>
</gene>
<name>M2UTN8_COCH5</name>
<dbReference type="HOGENOM" id="CLU_010119_6_1_1"/>
<sequence>MSFPQLNYADYISGDPVRREAFAKSIAHSFEVYGFATVVNHGVAEEDINQAFRYSREFFALPHEEKMKSEHPPQSNQHRGYSWESWDQGATDDELNPNLWAATESLPRFGHFMEKFFHTCHEAEERLLRAVAVGLGLDETHFDDKLTDRVNEFRLTHYPPVRKSDISLEMGSQARTSEHTDFGTITLLFQDSVGGLEVESHEEQGVFHPITAAAPTMVINIGDSLQRWTNDRLRSTVHRVTIPVNGDAMDDDIVIPSRYSIVSFKKPNRDVSLYPFPEFLKDKKKVSMKISQQANTIRGA</sequence>
<reference evidence="6" key="2">
    <citation type="journal article" date="2013" name="PLoS Genet.">
        <title>Comparative genome structure, secondary metabolite, and effector coding capacity across Cochliobolus pathogens.</title>
        <authorList>
            <person name="Condon B.J."/>
            <person name="Leng Y."/>
            <person name="Wu D."/>
            <person name="Bushley K.E."/>
            <person name="Ohm R.A."/>
            <person name="Otillar R."/>
            <person name="Martin J."/>
            <person name="Schackwitz W."/>
            <person name="Grimwood J."/>
            <person name="MohdZainudin N."/>
            <person name="Xue C."/>
            <person name="Wang R."/>
            <person name="Manning V.A."/>
            <person name="Dhillon B."/>
            <person name="Tu Z.J."/>
            <person name="Steffenson B.J."/>
            <person name="Salamov A."/>
            <person name="Sun H."/>
            <person name="Lowry S."/>
            <person name="LaButti K."/>
            <person name="Han J."/>
            <person name="Copeland A."/>
            <person name="Lindquist E."/>
            <person name="Barry K."/>
            <person name="Schmutz J."/>
            <person name="Baker S.E."/>
            <person name="Ciuffetti L.M."/>
            <person name="Grigoriev I.V."/>
            <person name="Zhong S."/>
            <person name="Turgeon B.G."/>
        </authorList>
    </citation>
    <scope>NUCLEOTIDE SEQUENCE [LARGE SCALE GENOMIC DNA]</scope>
    <source>
        <strain evidence="6">C5 / ATCC 48332 / race O</strain>
    </source>
</reference>
<dbReference type="Gene3D" id="2.60.120.330">
    <property type="entry name" value="B-lactam Antibiotic, Isopenicillin N Synthase, Chain"/>
    <property type="match status" value="1"/>
</dbReference>
<proteinExistence type="inferred from homology"/>
<comment type="similarity">
    <text evidence="1 2">Belongs to the iron/ascorbate-dependent oxidoreductase family.</text>
</comment>
<evidence type="ECO:0000313" key="6">
    <source>
        <dbReference type="Proteomes" id="UP000016936"/>
    </source>
</evidence>
<keyword evidence="6" id="KW-1185">Reference proteome</keyword>
<dbReference type="InterPro" id="IPR050231">
    <property type="entry name" value="Iron_ascorbate_oxido_reductase"/>
</dbReference>
<organism evidence="5 6">
    <name type="scientific">Cochliobolus heterostrophus (strain C5 / ATCC 48332 / race O)</name>
    <name type="common">Southern corn leaf blight fungus</name>
    <name type="synonym">Bipolaris maydis</name>
    <dbReference type="NCBI Taxonomy" id="701091"/>
    <lineage>
        <taxon>Eukaryota</taxon>
        <taxon>Fungi</taxon>
        <taxon>Dikarya</taxon>
        <taxon>Ascomycota</taxon>
        <taxon>Pezizomycotina</taxon>
        <taxon>Dothideomycetes</taxon>
        <taxon>Pleosporomycetidae</taxon>
        <taxon>Pleosporales</taxon>
        <taxon>Pleosporineae</taxon>
        <taxon>Pleosporaceae</taxon>
        <taxon>Bipolaris</taxon>
    </lineage>
</organism>
<dbReference type="EMBL" id="KB445577">
    <property type="protein sequence ID" value="EMD91228.1"/>
    <property type="molecule type" value="Genomic_DNA"/>
</dbReference>
<dbReference type="InterPro" id="IPR027443">
    <property type="entry name" value="IPNS-like_sf"/>
</dbReference>
<evidence type="ECO:0000256" key="3">
    <source>
        <dbReference type="SAM" id="MobiDB-lite"/>
    </source>
</evidence>
<keyword evidence="2" id="KW-0408">Iron</keyword>
<dbReference type="Pfam" id="PF03171">
    <property type="entry name" value="2OG-FeII_Oxy"/>
    <property type="match status" value="1"/>
</dbReference>
<dbReference type="STRING" id="701091.M2UTN8"/>
<dbReference type="PANTHER" id="PTHR47990">
    <property type="entry name" value="2-OXOGLUTARATE (2OG) AND FE(II)-DEPENDENT OXYGENASE SUPERFAMILY PROTEIN-RELATED"/>
    <property type="match status" value="1"/>
</dbReference>
<evidence type="ECO:0000259" key="4">
    <source>
        <dbReference type="PROSITE" id="PS51471"/>
    </source>
</evidence>
<accession>M2UTN8</accession>
<dbReference type="InterPro" id="IPR044861">
    <property type="entry name" value="IPNS-like_FE2OG_OXY"/>
</dbReference>
<keyword evidence="2" id="KW-0479">Metal-binding</keyword>
<reference evidence="5 6" key="1">
    <citation type="journal article" date="2012" name="PLoS Pathog.">
        <title>Diverse lifestyles and strategies of plant pathogenesis encoded in the genomes of eighteen Dothideomycetes fungi.</title>
        <authorList>
            <person name="Ohm R.A."/>
            <person name="Feau N."/>
            <person name="Henrissat B."/>
            <person name="Schoch C.L."/>
            <person name="Horwitz B.A."/>
            <person name="Barry K.W."/>
            <person name="Condon B.J."/>
            <person name="Copeland A.C."/>
            <person name="Dhillon B."/>
            <person name="Glaser F."/>
            <person name="Hesse C.N."/>
            <person name="Kosti I."/>
            <person name="LaButti K."/>
            <person name="Lindquist E.A."/>
            <person name="Lucas S."/>
            <person name="Salamov A.A."/>
            <person name="Bradshaw R.E."/>
            <person name="Ciuffetti L."/>
            <person name="Hamelin R.C."/>
            <person name="Kema G.H.J."/>
            <person name="Lawrence C."/>
            <person name="Scott J.A."/>
            <person name="Spatafora J.W."/>
            <person name="Turgeon B.G."/>
            <person name="de Wit P.J.G.M."/>
            <person name="Zhong S."/>
            <person name="Goodwin S.B."/>
            <person name="Grigoriev I.V."/>
        </authorList>
    </citation>
    <scope>NUCLEOTIDE SEQUENCE [LARGE SCALE GENOMIC DNA]</scope>
    <source>
        <strain evidence="6">C5 / ATCC 48332 / race O</strain>
    </source>
</reference>
<dbReference type="InterPro" id="IPR005123">
    <property type="entry name" value="Oxoglu/Fe-dep_dioxygenase_dom"/>
</dbReference>
<feature type="region of interest" description="Disordered" evidence="3">
    <location>
        <begin position="65"/>
        <end position="84"/>
    </location>
</feature>
<dbReference type="OMA" id="FAKITNH"/>
<dbReference type="Proteomes" id="UP000016936">
    <property type="component" value="Unassembled WGS sequence"/>
</dbReference>
<dbReference type="GO" id="GO:0044283">
    <property type="term" value="P:small molecule biosynthetic process"/>
    <property type="evidence" value="ECO:0007669"/>
    <property type="project" value="UniProtKB-ARBA"/>
</dbReference>
<dbReference type="eggNOG" id="KOG0143">
    <property type="taxonomic scope" value="Eukaryota"/>
</dbReference>
<dbReference type="GO" id="GO:0016491">
    <property type="term" value="F:oxidoreductase activity"/>
    <property type="evidence" value="ECO:0007669"/>
    <property type="project" value="UniProtKB-KW"/>
</dbReference>